<dbReference type="OrthoDB" id="9797506at2"/>
<evidence type="ECO:0000313" key="3">
    <source>
        <dbReference type="Proteomes" id="UP000268084"/>
    </source>
</evidence>
<dbReference type="KEGG" id="nak:EH165_08110"/>
<dbReference type="PANTHER" id="PTHR30289:SF1">
    <property type="entry name" value="PEBP (PHOSPHATIDYLETHANOLAMINE-BINDING PROTEIN) FAMILY PROTEIN"/>
    <property type="match status" value="1"/>
</dbReference>
<keyword evidence="3" id="KW-1185">Reference proteome</keyword>
<dbReference type="Proteomes" id="UP000268084">
    <property type="component" value="Chromosome"/>
</dbReference>
<dbReference type="InterPro" id="IPR008914">
    <property type="entry name" value="PEBP"/>
</dbReference>
<proteinExistence type="inferred from homology"/>
<dbReference type="InterPro" id="IPR005247">
    <property type="entry name" value="YbhB_YbcL/LppC-like"/>
</dbReference>
<dbReference type="CDD" id="cd00865">
    <property type="entry name" value="PEBP_bact_arch"/>
    <property type="match status" value="1"/>
</dbReference>
<dbReference type="Gene3D" id="3.90.280.10">
    <property type="entry name" value="PEBP-like"/>
    <property type="match status" value="1"/>
</dbReference>
<gene>
    <name evidence="2" type="ORF">EH165_08110</name>
</gene>
<evidence type="ECO:0000256" key="1">
    <source>
        <dbReference type="ARBA" id="ARBA00007120"/>
    </source>
</evidence>
<name>A0A3G8ZLS7_9ACTN</name>
<protein>
    <submittedName>
        <fullName evidence="2">YbhB/YbcL family Raf kinase inhibitor-like protein</fullName>
    </submittedName>
</protein>
<dbReference type="InterPro" id="IPR036610">
    <property type="entry name" value="PEBP-like_sf"/>
</dbReference>
<accession>A0A3G8ZLS7</accession>
<dbReference type="NCBIfam" id="TIGR00481">
    <property type="entry name" value="YbhB/YbcL family Raf kinase inhibitor-like protein"/>
    <property type="match status" value="1"/>
</dbReference>
<dbReference type="AlphaFoldDB" id="A0A3G8ZLS7"/>
<sequence length="180" mass="19185">MSLHRPIPEDPYRKLPAVSSFDLASKDIAQDRDLAVEHIYSGDGLHGGNLSPHLVWSGFPSQTQSFVVSCFDPDAPTPSGFWHWVVVDLPADTASLDQGAGSNDAGLPAGAFHLRNDMSSPNYAGASPPPGDFPHRYFFVVHAVDIPTLGLDSSATPAAAAFNLAFHTLARAIIVPVFSH</sequence>
<dbReference type="Pfam" id="PF01161">
    <property type="entry name" value="PBP"/>
    <property type="match status" value="1"/>
</dbReference>
<dbReference type="SUPFAM" id="SSF49777">
    <property type="entry name" value="PEBP-like"/>
    <property type="match status" value="1"/>
</dbReference>
<dbReference type="PANTHER" id="PTHR30289">
    <property type="entry name" value="UNCHARACTERIZED PROTEIN YBCL-RELATED"/>
    <property type="match status" value="1"/>
</dbReference>
<comment type="similarity">
    <text evidence="1">Belongs to the UPF0098 family.</text>
</comment>
<dbReference type="EMBL" id="CP034170">
    <property type="protein sequence ID" value="AZI58108.1"/>
    <property type="molecule type" value="Genomic_DNA"/>
</dbReference>
<evidence type="ECO:0000313" key="2">
    <source>
        <dbReference type="EMBL" id="AZI58108.1"/>
    </source>
</evidence>
<organism evidence="2 3">
    <name type="scientific">Nakamurella antarctica</name>
    <dbReference type="NCBI Taxonomy" id="1902245"/>
    <lineage>
        <taxon>Bacteria</taxon>
        <taxon>Bacillati</taxon>
        <taxon>Actinomycetota</taxon>
        <taxon>Actinomycetes</taxon>
        <taxon>Nakamurellales</taxon>
        <taxon>Nakamurellaceae</taxon>
        <taxon>Nakamurella</taxon>
    </lineage>
</organism>
<dbReference type="RefSeq" id="WP_124799018.1">
    <property type="nucleotide sequence ID" value="NZ_CP034170.1"/>
</dbReference>
<reference evidence="2 3" key="2">
    <citation type="submission" date="2018-12" db="EMBL/GenBank/DDBJ databases">
        <title>Nakamurella antarcticus sp. nov., isolated from Antarctica South Shetland Islands soil.</title>
        <authorList>
            <person name="Peng F."/>
        </authorList>
    </citation>
    <scope>NUCLEOTIDE SEQUENCE [LARGE SCALE GENOMIC DNA]</scope>
    <source>
        <strain evidence="2 3">S14-144</strain>
    </source>
</reference>
<reference evidence="2 3" key="1">
    <citation type="submission" date="2018-11" db="EMBL/GenBank/DDBJ databases">
        <authorList>
            <person name="Da X."/>
        </authorList>
    </citation>
    <scope>NUCLEOTIDE SEQUENCE [LARGE SCALE GENOMIC DNA]</scope>
    <source>
        <strain evidence="2 3">S14-144</strain>
    </source>
</reference>